<name>A0A9Q8ZBV0_CURCL</name>
<dbReference type="Gene3D" id="1.10.600.10">
    <property type="entry name" value="Farnesyl Diphosphate Synthase"/>
    <property type="match status" value="1"/>
</dbReference>
<accession>A0A9Q8ZBV0</accession>
<reference evidence="1" key="1">
    <citation type="submission" date="2021-12" db="EMBL/GenBank/DDBJ databases">
        <title>Curvularia clavata genome.</title>
        <authorList>
            <person name="Cao Y."/>
        </authorList>
    </citation>
    <scope>NUCLEOTIDE SEQUENCE</scope>
    <source>
        <strain evidence="1">Yc1106</strain>
    </source>
</reference>
<dbReference type="InterPro" id="IPR008949">
    <property type="entry name" value="Isoprenoid_synthase_dom_sf"/>
</dbReference>
<evidence type="ECO:0000313" key="2">
    <source>
        <dbReference type="Proteomes" id="UP001056012"/>
    </source>
</evidence>
<proteinExistence type="predicted"/>
<evidence type="ECO:0000313" key="1">
    <source>
        <dbReference type="EMBL" id="USP77448.1"/>
    </source>
</evidence>
<dbReference type="EMBL" id="CP089276">
    <property type="protein sequence ID" value="USP77448.1"/>
    <property type="molecule type" value="Genomic_DNA"/>
</dbReference>
<dbReference type="Proteomes" id="UP001056012">
    <property type="component" value="Chromosome 3"/>
</dbReference>
<dbReference type="OrthoDB" id="3693458at2759"/>
<protein>
    <submittedName>
        <fullName evidence="1">Uncharacterized protein</fullName>
    </submittedName>
</protein>
<sequence length="300" mass="34733">MQEKQDVDLTFFNSKDDDSFIWPVMHVYDCMPRRPIPLSSSIDVSCLPDLETDTINVKSIIDHVETQYAVKTPERLSMNSIAVFPVHAKLPWPSSIHHARQNIHWRAAVEASEELLQKFVSEQTVNNRVWQEDTHTWEMSDRTTIEILQNEFVSRLRVPMPDRGDESKSTLQQALIATVRGFHDEDGTMSNEGAEVLSRLIDFIRHPPPPPEFKNLREYLDYRIDDAAARPRISKFVRLCEDHVCIANDLASFDKEKRDYVDNKVRYLINTVEEVRKIYSLPSDDVAKVVTLAIQIEVEK</sequence>
<dbReference type="AlphaFoldDB" id="A0A9Q8ZBV0"/>
<dbReference type="VEuPathDB" id="FungiDB:yc1106_04722"/>
<gene>
    <name evidence="1" type="ORF">yc1106_04722</name>
</gene>
<keyword evidence="2" id="KW-1185">Reference proteome</keyword>
<organism evidence="1 2">
    <name type="scientific">Curvularia clavata</name>
    <dbReference type="NCBI Taxonomy" id="95742"/>
    <lineage>
        <taxon>Eukaryota</taxon>
        <taxon>Fungi</taxon>
        <taxon>Dikarya</taxon>
        <taxon>Ascomycota</taxon>
        <taxon>Pezizomycotina</taxon>
        <taxon>Dothideomycetes</taxon>
        <taxon>Pleosporomycetidae</taxon>
        <taxon>Pleosporales</taxon>
        <taxon>Pleosporineae</taxon>
        <taxon>Pleosporaceae</taxon>
        <taxon>Curvularia</taxon>
    </lineage>
</organism>
<dbReference type="SUPFAM" id="SSF48576">
    <property type="entry name" value="Terpenoid synthases"/>
    <property type="match status" value="1"/>
</dbReference>